<organism evidence="7">
    <name type="scientific">Tepidanaerobacter syntrophicus</name>
    <dbReference type="NCBI Taxonomy" id="224999"/>
    <lineage>
        <taxon>Bacteria</taxon>
        <taxon>Bacillati</taxon>
        <taxon>Bacillota</taxon>
        <taxon>Clostridia</taxon>
        <taxon>Thermosediminibacterales</taxon>
        <taxon>Tepidanaerobacteraceae</taxon>
        <taxon>Tepidanaerobacter</taxon>
    </lineage>
</organism>
<evidence type="ECO:0000313" key="7">
    <source>
        <dbReference type="EMBL" id="GAQ25817.1"/>
    </source>
</evidence>
<dbReference type="EC" id="4.4.1.13" evidence="2"/>
<dbReference type="GO" id="GO:0030170">
    <property type="term" value="F:pyridoxal phosphate binding"/>
    <property type="evidence" value="ECO:0007669"/>
    <property type="project" value="InterPro"/>
</dbReference>
<dbReference type="InterPro" id="IPR027619">
    <property type="entry name" value="C-S_lyase_PatB-like"/>
</dbReference>
<dbReference type="GO" id="GO:0047804">
    <property type="term" value="F:cysteine-S-conjugate beta-lyase activity"/>
    <property type="evidence" value="ECO:0007669"/>
    <property type="project" value="UniProtKB-EC"/>
</dbReference>
<comment type="similarity">
    <text evidence="5">Belongs to the class-II pyridoxal-phosphate-dependent aminotransferase family. MalY/PatB cystathionine beta-lyase subfamily.</text>
</comment>
<dbReference type="InterPro" id="IPR015422">
    <property type="entry name" value="PyrdxlP-dep_Trfase_small"/>
</dbReference>
<dbReference type="EMBL" id="DF977003">
    <property type="protein sequence ID" value="GAQ25817.1"/>
    <property type="molecule type" value="Genomic_DNA"/>
</dbReference>
<sequence>MYNFDEIIDRRNTDSVKYDEMDINFGRNDLMPFWVADMDIKSPDFVISTITKRAQHGIFGYTRRPDQFYDAIVKWLKLRHNLDAAKENIEYAPGVVFALNMMVRKFTQEGDKVIIQTPVYYPFFNVIKGSNRQIVENPLVVKDGKYTMDFDDLEKKASDPACKMLILCSPHNPVGRVWSREELEQLGEICLKNGVLVVSDEIHFDIVFKNSAHVPFASISEKFKMNSITCTAPSKTFNIAGLHSAYCIIFDNEKMNAYKKELSLLDLNRSNVFSRVVTQAVYEQGAEWVDELIEYLEGNANFVYDYINKNIKGIRPTKMQGTYLMWLDCRGLGLNEKEIDKLFVDKAGLALDSGYWFGENGRGFMRLNLGCPRALLENAMEKLKKATVEVI</sequence>
<keyword evidence="8" id="KW-1185">Reference proteome</keyword>
<feature type="domain" description="Aminotransferase class I/classII large" evidence="6">
    <location>
        <begin position="44"/>
        <end position="383"/>
    </location>
</feature>
<evidence type="ECO:0000259" key="6">
    <source>
        <dbReference type="Pfam" id="PF00155"/>
    </source>
</evidence>
<comment type="cofactor">
    <cofactor evidence="1">
        <name>pyridoxal 5'-phosphate</name>
        <dbReference type="ChEBI" id="CHEBI:597326"/>
    </cofactor>
</comment>
<keyword evidence="3" id="KW-0663">Pyridoxal phosphate</keyword>
<dbReference type="RefSeq" id="WP_059033382.1">
    <property type="nucleotide sequence ID" value="NZ_DF977003.1"/>
</dbReference>
<gene>
    <name evidence="7" type="ORF">TSYNT_965</name>
</gene>
<keyword evidence="4 7" id="KW-0456">Lyase</keyword>
<dbReference type="InterPro" id="IPR051798">
    <property type="entry name" value="Class-II_PLP-Dep_Aminotrans"/>
</dbReference>
<proteinExistence type="inferred from homology"/>
<evidence type="ECO:0000313" key="8">
    <source>
        <dbReference type="Proteomes" id="UP000062160"/>
    </source>
</evidence>
<evidence type="ECO:0000256" key="5">
    <source>
        <dbReference type="ARBA" id="ARBA00037974"/>
    </source>
</evidence>
<dbReference type="NCBIfam" id="TIGR04350">
    <property type="entry name" value="C_S_lyase_PatB"/>
    <property type="match status" value="1"/>
</dbReference>
<evidence type="ECO:0000256" key="4">
    <source>
        <dbReference type="ARBA" id="ARBA00023239"/>
    </source>
</evidence>
<dbReference type="OrthoDB" id="9802872at2"/>
<dbReference type="Pfam" id="PF00155">
    <property type="entry name" value="Aminotran_1_2"/>
    <property type="match status" value="1"/>
</dbReference>
<dbReference type="InterPro" id="IPR004839">
    <property type="entry name" value="Aminotransferase_I/II_large"/>
</dbReference>
<evidence type="ECO:0000256" key="2">
    <source>
        <dbReference type="ARBA" id="ARBA00012224"/>
    </source>
</evidence>
<name>A0A0U9HG60_9FIRM</name>
<dbReference type="PANTHER" id="PTHR43525:SF1">
    <property type="entry name" value="PROTEIN MALY"/>
    <property type="match status" value="1"/>
</dbReference>
<dbReference type="STRING" id="224999.GCA_001485475_01853"/>
<reference evidence="7" key="1">
    <citation type="journal article" date="2016" name="Genome Announc.">
        <title>Draft Genome Sequence of the Syntrophic Lactate-Degrading Bacterium Tepidanaerobacter syntrophicus JLT.</title>
        <authorList>
            <person name="Matsuura N."/>
            <person name="Ohashi A."/>
            <person name="Tourlousse D.M."/>
            <person name="Sekiguchi Y."/>
        </authorList>
    </citation>
    <scope>NUCLEOTIDE SEQUENCE [LARGE SCALE GENOMIC DNA]</scope>
    <source>
        <strain evidence="7">JL</strain>
    </source>
</reference>
<accession>A0A0U9HG60</accession>
<dbReference type="CDD" id="cd00609">
    <property type="entry name" value="AAT_like"/>
    <property type="match status" value="1"/>
</dbReference>
<dbReference type="Gene3D" id="3.90.1150.10">
    <property type="entry name" value="Aspartate Aminotransferase, domain 1"/>
    <property type="match status" value="1"/>
</dbReference>
<dbReference type="Gene3D" id="3.40.640.10">
    <property type="entry name" value="Type I PLP-dependent aspartate aminotransferase-like (Major domain)"/>
    <property type="match status" value="1"/>
</dbReference>
<dbReference type="InterPro" id="IPR015424">
    <property type="entry name" value="PyrdxlP-dep_Trfase"/>
</dbReference>
<dbReference type="InterPro" id="IPR015421">
    <property type="entry name" value="PyrdxlP-dep_Trfase_major"/>
</dbReference>
<dbReference type="SUPFAM" id="SSF53383">
    <property type="entry name" value="PLP-dependent transferases"/>
    <property type="match status" value="1"/>
</dbReference>
<protein>
    <recommendedName>
        <fullName evidence="2">cysteine-S-conjugate beta-lyase</fullName>
        <ecNumber evidence="2">4.4.1.13</ecNumber>
    </recommendedName>
</protein>
<evidence type="ECO:0000256" key="3">
    <source>
        <dbReference type="ARBA" id="ARBA00022898"/>
    </source>
</evidence>
<dbReference type="PANTHER" id="PTHR43525">
    <property type="entry name" value="PROTEIN MALY"/>
    <property type="match status" value="1"/>
</dbReference>
<dbReference type="AlphaFoldDB" id="A0A0U9HG60"/>
<dbReference type="Proteomes" id="UP000062160">
    <property type="component" value="Unassembled WGS sequence"/>
</dbReference>
<evidence type="ECO:0000256" key="1">
    <source>
        <dbReference type="ARBA" id="ARBA00001933"/>
    </source>
</evidence>